<keyword evidence="6" id="KW-0406">Ion transport</keyword>
<dbReference type="OrthoDB" id="9810077at2"/>
<keyword evidence="2" id="KW-0813">Transport</keyword>
<dbReference type="EMBL" id="ADVL01000329">
    <property type="protein sequence ID" value="EFH11720.1"/>
    <property type="molecule type" value="Genomic_DNA"/>
</dbReference>
<evidence type="ECO:0000259" key="7">
    <source>
        <dbReference type="PROSITE" id="PS50893"/>
    </source>
</evidence>
<dbReference type="InterPro" id="IPR027417">
    <property type="entry name" value="P-loop_NTPase"/>
</dbReference>
<dbReference type="GO" id="GO:0016887">
    <property type="term" value="F:ATP hydrolysis activity"/>
    <property type="evidence" value="ECO:0007669"/>
    <property type="project" value="InterPro"/>
</dbReference>
<reference evidence="8 9" key="1">
    <citation type="submission" date="2010-04" db="EMBL/GenBank/DDBJ databases">
        <authorList>
            <person name="Qin X."/>
            <person name="Bachman B."/>
            <person name="Battles P."/>
            <person name="Bell A."/>
            <person name="Bess C."/>
            <person name="Bickham C."/>
            <person name="Chaboub L."/>
            <person name="Chen D."/>
            <person name="Coyle M."/>
            <person name="Deiros D.R."/>
            <person name="Dinh H."/>
            <person name="Forbes L."/>
            <person name="Fowler G."/>
            <person name="Francisco L."/>
            <person name="Fu Q."/>
            <person name="Gubbala S."/>
            <person name="Hale W."/>
            <person name="Han Y."/>
            <person name="Hemphill L."/>
            <person name="Highlander S.K."/>
            <person name="Hirani K."/>
            <person name="Hogues M."/>
            <person name="Jackson L."/>
            <person name="Jakkamsetti A."/>
            <person name="Javaid M."/>
            <person name="Jiang H."/>
            <person name="Korchina V."/>
            <person name="Kovar C."/>
            <person name="Lara F."/>
            <person name="Lee S."/>
            <person name="Mata R."/>
            <person name="Mathew T."/>
            <person name="Moen C."/>
            <person name="Morales K."/>
            <person name="Munidasa M."/>
            <person name="Nazareth L."/>
            <person name="Ngo R."/>
            <person name="Nguyen L."/>
            <person name="Okwuonu G."/>
            <person name="Ongeri F."/>
            <person name="Patil S."/>
            <person name="Petrosino J."/>
            <person name="Pham C."/>
            <person name="Pham P."/>
            <person name="Pu L.-L."/>
            <person name="Puazo M."/>
            <person name="Raj R."/>
            <person name="Reid J."/>
            <person name="Rouhana J."/>
            <person name="Saada N."/>
            <person name="Shang Y."/>
            <person name="Simmons D."/>
            <person name="Thornton R."/>
            <person name="Warren J."/>
            <person name="Weissenberger G."/>
            <person name="Zhang J."/>
            <person name="Zhang L."/>
            <person name="Zhou C."/>
            <person name="Zhu D."/>
            <person name="Muzny D."/>
            <person name="Worley K."/>
            <person name="Gibbs R."/>
        </authorList>
    </citation>
    <scope>NUCLEOTIDE SEQUENCE [LARGE SCALE GENOMIC DNA]</scope>
    <source>
        <strain evidence="8 9">ATCC 49957</strain>
    </source>
</reference>
<evidence type="ECO:0000256" key="2">
    <source>
        <dbReference type="ARBA" id="ARBA00022448"/>
    </source>
</evidence>
<dbReference type="InterPro" id="IPR003439">
    <property type="entry name" value="ABC_transporter-like_ATP-bd"/>
</dbReference>
<evidence type="ECO:0000256" key="3">
    <source>
        <dbReference type="ARBA" id="ARBA00022741"/>
    </source>
</evidence>
<dbReference type="AlphaFoldDB" id="D5RLU4"/>
<dbReference type="InterPro" id="IPR003593">
    <property type="entry name" value="AAA+_ATPase"/>
</dbReference>
<dbReference type="GO" id="GO:0006829">
    <property type="term" value="P:zinc ion transport"/>
    <property type="evidence" value="ECO:0007669"/>
    <property type="project" value="UniProtKB-KW"/>
</dbReference>
<dbReference type="PROSITE" id="PS50893">
    <property type="entry name" value="ABC_TRANSPORTER_2"/>
    <property type="match status" value="1"/>
</dbReference>
<feature type="domain" description="ABC transporter" evidence="7">
    <location>
        <begin position="8"/>
        <end position="240"/>
    </location>
</feature>
<dbReference type="CDD" id="cd03235">
    <property type="entry name" value="ABC_Metallic_Cations"/>
    <property type="match status" value="1"/>
</dbReference>
<dbReference type="InterPro" id="IPR017871">
    <property type="entry name" value="ABC_transporter-like_CS"/>
</dbReference>
<dbReference type="PANTHER" id="PTHR42734">
    <property type="entry name" value="METAL TRANSPORT SYSTEM ATP-BINDING PROTEIN TM_0124-RELATED"/>
    <property type="match status" value="1"/>
</dbReference>
<gene>
    <name evidence="8" type="ORF">HMPREF0731_2055</name>
</gene>
<dbReference type="SMART" id="SM00382">
    <property type="entry name" value="AAA"/>
    <property type="match status" value="1"/>
</dbReference>
<keyword evidence="5" id="KW-0862">Zinc</keyword>
<dbReference type="PANTHER" id="PTHR42734:SF5">
    <property type="entry name" value="IRON TRANSPORT SYSTEM ATP-BINDING PROTEIN HI_0361-RELATED"/>
    <property type="match status" value="1"/>
</dbReference>
<evidence type="ECO:0000256" key="5">
    <source>
        <dbReference type="ARBA" id="ARBA00022906"/>
    </source>
</evidence>
<accession>D5RLU4</accession>
<proteinExistence type="inferred from homology"/>
<evidence type="ECO:0000256" key="4">
    <source>
        <dbReference type="ARBA" id="ARBA00022840"/>
    </source>
</evidence>
<dbReference type="InterPro" id="IPR050153">
    <property type="entry name" value="Metal_Ion_Import_ABC"/>
</dbReference>
<name>D5RLU4_9PROT</name>
<keyword evidence="3" id="KW-0547">Nucleotide-binding</keyword>
<dbReference type="Proteomes" id="UP000005324">
    <property type="component" value="Unassembled WGS sequence"/>
</dbReference>
<protein>
    <submittedName>
        <fullName evidence="8">ABC transporter, ATP-binding protein</fullName>
        <ecNumber evidence="8">3.6.3.28</ecNumber>
    </submittedName>
</protein>
<evidence type="ECO:0000313" key="8">
    <source>
        <dbReference type="EMBL" id="EFH11720.1"/>
    </source>
</evidence>
<dbReference type="SUPFAM" id="SSF52540">
    <property type="entry name" value="P-loop containing nucleoside triphosphate hydrolases"/>
    <property type="match status" value="1"/>
</dbReference>
<dbReference type="GO" id="GO:0005524">
    <property type="term" value="F:ATP binding"/>
    <property type="evidence" value="ECO:0007669"/>
    <property type="project" value="UniProtKB-KW"/>
</dbReference>
<dbReference type="HOGENOM" id="CLU_000604_1_11_5"/>
<dbReference type="EC" id="3.6.3.28" evidence="8"/>
<keyword evidence="9" id="KW-1185">Reference proteome</keyword>
<sequence>MSSTTPALAVEGLSVAYREAPVLRDVRWQAGAGRLTAIVGPNGAGKSTLLKAALGLVPRLSGEVRFFGQPLSAARRRVGYLPQRASVDWDFPATVLQIASQGRYPRVGWFRPLPRAERERARAALAEVGMADFAGRQIGQLSGGQQQRVFLARALALEADLYLMDEPFAGVDAATERAIIAVLQRLGREGRTVIAVHHDLATAPHYFSEVCLLNGGVIAAGPMRTTFTPENLARAYGGRITVSAPGELAYAISASRSGPGGEEPAMNGAASPDAAGLLATSMLHAPLQRPAFQPDSGSLAKKWKG</sequence>
<dbReference type="RefSeq" id="WP_007004472.1">
    <property type="nucleotide sequence ID" value="NZ_GG770779.1"/>
</dbReference>
<comment type="caution">
    <text evidence="8">The sequence shown here is derived from an EMBL/GenBank/DDBJ whole genome shotgun (WGS) entry which is preliminary data.</text>
</comment>
<dbReference type="Pfam" id="PF00005">
    <property type="entry name" value="ABC_tran"/>
    <property type="match status" value="1"/>
</dbReference>
<keyword evidence="5" id="KW-0864">Zinc transport</keyword>
<organism evidence="8 9">
    <name type="scientific">Pseudoroseomonas cervicalis ATCC 49957</name>
    <dbReference type="NCBI Taxonomy" id="525371"/>
    <lineage>
        <taxon>Bacteria</taxon>
        <taxon>Pseudomonadati</taxon>
        <taxon>Pseudomonadota</taxon>
        <taxon>Alphaproteobacteria</taxon>
        <taxon>Acetobacterales</taxon>
        <taxon>Roseomonadaceae</taxon>
        <taxon>Roseomonas</taxon>
    </lineage>
</organism>
<evidence type="ECO:0000256" key="6">
    <source>
        <dbReference type="ARBA" id="ARBA00023065"/>
    </source>
</evidence>
<dbReference type="PROSITE" id="PS00211">
    <property type="entry name" value="ABC_TRANSPORTER_1"/>
    <property type="match status" value="1"/>
</dbReference>
<evidence type="ECO:0000313" key="9">
    <source>
        <dbReference type="Proteomes" id="UP000005324"/>
    </source>
</evidence>
<dbReference type="Gene3D" id="3.40.50.300">
    <property type="entry name" value="P-loop containing nucleotide triphosphate hydrolases"/>
    <property type="match status" value="1"/>
</dbReference>
<comment type="similarity">
    <text evidence="1">Belongs to the ABC transporter superfamily.</text>
</comment>
<evidence type="ECO:0000256" key="1">
    <source>
        <dbReference type="ARBA" id="ARBA00005417"/>
    </source>
</evidence>
<keyword evidence="8" id="KW-0378">Hydrolase</keyword>
<keyword evidence="4 8" id="KW-0067">ATP-binding</keyword>